<dbReference type="EMBL" id="QWGE01000007">
    <property type="protein sequence ID" value="RIJ33485.1"/>
    <property type="molecule type" value="Genomic_DNA"/>
</dbReference>
<evidence type="ECO:0000313" key="2">
    <source>
        <dbReference type="EMBL" id="RIJ33485.1"/>
    </source>
</evidence>
<proteinExistence type="predicted"/>
<dbReference type="AlphaFoldDB" id="A0A399RVP5"/>
<organism evidence="2 3">
    <name type="scientific">Pontibacter oryzae</name>
    <dbReference type="NCBI Taxonomy" id="2304593"/>
    <lineage>
        <taxon>Bacteria</taxon>
        <taxon>Pseudomonadati</taxon>
        <taxon>Bacteroidota</taxon>
        <taxon>Cytophagia</taxon>
        <taxon>Cytophagales</taxon>
        <taxon>Hymenobacteraceae</taxon>
        <taxon>Pontibacter</taxon>
    </lineage>
</organism>
<reference evidence="3" key="1">
    <citation type="submission" date="2018-08" db="EMBL/GenBank/DDBJ databases">
        <title>Mucilaginibacter sp. MYSH2.</title>
        <authorList>
            <person name="Seo T."/>
        </authorList>
    </citation>
    <scope>NUCLEOTIDE SEQUENCE [LARGE SCALE GENOMIC DNA]</scope>
    <source>
        <strain evidence="3">KIRAN</strain>
    </source>
</reference>
<dbReference type="Gene3D" id="2.60.40.1120">
    <property type="entry name" value="Carboxypeptidase-like, regulatory domain"/>
    <property type="match status" value="1"/>
</dbReference>
<comment type="caution">
    <text evidence="2">The sequence shown here is derived from an EMBL/GenBank/DDBJ whole genome shotgun (WGS) entry which is preliminary data.</text>
</comment>
<name>A0A399RVP5_9BACT</name>
<dbReference type="RefSeq" id="WP_119433650.1">
    <property type="nucleotide sequence ID" value="NZ_QWGE01000007.1"/>
</dbReference>
<dbReference type="Proteomes" id="UP000266005">
    <property type="component" value="Unassembled WGS sequence"/>
</dbReference>
<evidence type="ECO:0008006" key="4">
    <source>
        <dbReference type="Google" id="ProtNLM"/>
    </source>
</evidence>
<dbReference type="OrthoDB" id="1086219at2"/>
<keyword evidence="3" id="KW-1185">Reference proteome</keyword>
<accession>A0A399RVP5</accession>
<evidence type="ECO:0000256" key="1">
    <source>
        <dbReference type="SAM" id="SignalP"/>
    </source>
</evidence>
<keyword evidence="1" id="KW-0732">Signal</keyword>
<gene>
    <name evidence="2" type="ORF">D1627_17890</name>
</gene>
<sequence length="250" mass="27673">MQKLLSRIIIVLVFILSVGCSSDEPVPEVTTGNLVGAVTLFDKFQKELPSKEGVIVEVLMGDNKVSSTTNDKGEFSFNNIAFGKLIINFKKDNYRGFDSLSYNYTSSTDSLKFIKLVELPPASSTLLDPSFKNGQVAIPIITEFNSTEWYLASHWFFFSKSSTVSSSDFKIIRNIGSFGGETGNAASFSSLIPLQLFRDNGFVSGDRVYLKLYPGNSMFISYNKPEDGYTNHLFPTYGNNSSNTVSFILP</sequence>
<evidence type="ECO:0000313" key="3">
    <source>
        <dbReference type="Proteomes" id="UP000266005"/>
    </source>
</evidence>
<feature type="chain" id="PRO_5017259753" description="Carboxypeptidase regulatory-like domain-containing protein" evidence="1">
    <location>
        <begin position="23"/>
        <end position="250"/>
    </location>
</feature>
<protein>
    <recommendedName>
        <fullName evidence="4">Carboxypeptidase regulatory-like domain-containing protein</fullName>
    </recommendedName>
</protein>
<dbReference type="PROSITE" id="PS51257">
    <property type="entry name" value="PROKAR_LIPOPROTEIN"/>
    <property type="match status" value="1"/>
</dbReference>
<feature type="signal peptide" evidence="1">
    <location>
        <begin position="1"/>
        <end position="22"/>
    </location>
</feature>